<dbReference type="PROSITE" id="PS50994">
    <property type="entry name" value="INTEGRASE"/>
    <property type="match status" value="1"/>
</dbReference>
<dbReference type="InterPro" id="IPR012337">
    <property type="entry name" value="RNaseH-like_sf"/>
</dbReference>
<name>A0ABY8MRV1_9PSED</name>
<dbReference type="RefSeq" id="WP_280161989.1">
    <property type="nucleotide sequence ID" value="NZ_CP093428.1"/>
</dbReference>
<feature type="domain" description="Integrase catalytic" evidence="1">
    <location>
        <begin position="247"/>
        <end position="442"/>
    </location>
</feature>
<keyword evidence="3" id="KW-1185">Reference proteome</keyword>
<evidence type="ECO:0000313" key="2">
    <source>
        <dbReference type="EMBL" id="WGK89281.1"/>
    </source>
</evidence>
<sequence length="643" mass="73384">MDKHDVQPGARYQLNGELVEVIARDHGRILMRGVNHKGSIYLPESEVDPLLRQGRLVPVSSALLDEKKALELVRQDASKRQRFDRATYYIQKLLEMFHGALPREKTIAAVEKMAVELGDPKPPKYTKLYQLKKRFLDNGQNAFALMDTSTGKQLRTKRLSQESLEVMQDYIRNHYLKNTRPPALMVYKLFVAHLEELNRQSAINDIKLDIPSPSTFYRALKVLPSFTVDVARLGKKAAEKKHGFGKRIHCPDRLLARVEADTQEVDVQLVGEDGLCIGRAHLTVLLDALTSSVIGWSLSFTPPCFEKTASALRHALTERQDGSPAGLMEELVVDNGSEFYNASLLSIANRMGFTVRFCAKGQPNQKPHIESFFRTLNIQLIHGLNGTTKSNPIMRGDYDSEGEAVMTLDELRSILTDWIENYYNKTAHGHRHLPANVLWERNLDKMNPPKVFTAGDVRFICMATHFCTINRGRVRFKNLSWSGPGLSQIQSQMKPGQKVEVLYDRTNLGIVHVCDPNSGVLYQADAVHEYQYDLSLFEHELVQQKMKEEAKLFTGEEARQTLRRIWQALSESKTNNARRKRAHLRDTRNVENHLTTQLTEIGVDTQYIDENIQLSEEIDFELIDDVPDDDADDYETFQLPRKQ</sequence>
<organism evidence="2 3">
    <name type="scientific">Pseudomonas migulae</name>
    <dbReference type="NCBI Taxonomy" id="78543"/>
    <lineage>
        <taxon>Bacteria</taxon>
        <taxon>Pseudomonadati</taxon>
        <taxon>Pseudomonadota</taxon>
        <taxon>Gammaproteobacteria</taxon>
        <taxon>Pseudomonadales</taxon>
        <taxon>Pseudomonadaceae</taxon>
        <taxon>Pseudomonas</taxon>
    </lineage>
</organism>
<dbReference type="EMBL" id="CP093428">
    <property type="protein sequence ID" value="WGK89281.1"/>
    <property type="molecule type" value="Genomic_DNA"/>
</dbReference>
<gene>
    <name evidence="2" type="ORF">MOQ58_22520</name>
</gene>
<dbReference type="InterPro" id="IPR050900">
    <property type="entry name" value="Transposase_IS3/IS150/IS904"/>
</dbReference>
<protein>
    <submittedName>
        <fullName evidence="2">DDE-type integrase/transposase/recombinase</fullName>
    </submittedName>
</protein>
<dbReference type="InterPro" id="IPR001584">
    <property type="entry name" value="Integrase_cat-core"/>
</dbReference>
<dbReference type="SUPFAM" id="SSF53098">
    <property type="entry name" value="Ribonuclease H-like"/>
    <property type="match status" value="1"/>
</dbReference>
<dbReference type="Proteomes" id="UP001243713">
    <property type="component" value="Chromosome"/>
</dbReference>
<evidence type="ECO:0000259" key="1">
    <source>
        <dbReference type="PROSITE" id="PS50994"/>
    </source>
</evidence>
<evidence type="ECO:0000313" key="3">
    <source>
        <dbReference type="Proteomes" id="UP001243713"/>
    </source>
</evidence>
<dbReference type="PANTHER" id="PTHR46889">
    <property type="entry name" value="TRANSPOSASE INSF FOR INSERTION SEQUENCE IS3B-RELATED"/>
    <property type="match status" value="1"/>
</dbReference>
<dbReference type="InterPro" id="IPR036397">
    <property type="entry name" value="RNaseH_sf"/>
</dbReference>
<reference evidence="2 3" key="1">
    <citation type="submission" date="2022-03" db="EMBL/GenBank/DDBJ databases">
        <title>Plant growth promoting endophytes with ACC deaminase activity.</title>
        <authorList>
            <person name="Charles T."/>
            <person name="Van Dyk A."/>
            <person name="Cheng J."/>
            <person name="Heil J."/>
        </authorList>
    </citation>
    <scope>NUCLEOTIDE SEQUENCE [LARGE SCALE GENOMIC DNA]</scope>
    <source>
        <strain evidence="2 3">8R6</strain>
    </source>
</reference>
<accession>A0ABY8MRV1</accession>
<dbReference type="Gene3D" id="3.30.420.10">
    <property type="entry name" value="Ribonuclease H-like superfamily/Ribonuclease H"/>
    <property type="match status" value="1"/>
</dbReference>
<dbReference type="PANTHER" id="PTHR46889:SF4">
    <property type="entry name" value="TRANSPOSASE INSO FOR INSERTION SEQUENCE ELEMENT IS911B-RELATED"/>
    <property type="match status" value="1"/>
</dbReference>
<proteinExistence type="predicted"/>